<dbReference type="Pfam" id="PF01521">
    <property type="entry name" value="Fe-S_biosyn"/>
    <property type="match status" value="1"/>
</dbReference>
<dbReference type="PANTHER" id="PTHR43011:SF1">
    <property type="entry name" value="IRON-SULFUR CLUSTER ASSEMBLY 2 HOMOLOG, MITOCHONDRIAL"/>
    <property type="match status" value="1"/>
</dbReference>
<evidence type="ECO:0000259" key="1">
    <source>
        <dbReference type="Pfam" id="PF01521"/>
    </source>
</evidence>
<dbReference type="SUPFAM" id="SSF89360">
    <property type="entry name" value="HesB-like domain"/>
    <property type="match status" value="1"/>
</dbReference>
<dbReference type="RefSeq" id="WP_104386904.1">
    <property type="nucleotide sequence ID" value="NZ_PGEM01000033.1"/>
</dbReference>
<dbReference type="PANTHER" id="PTHR43011">
    <property type="entry name" value="IRON-SULFUR CLUSTER ASSEMBLY 2 HOMOLOG, MITOCHONDRIAL"/>
    <property type="match status" value="1"/>
</dbReference>
<name>A0A2S6CX07_9CYAN</name>
<dbReference type="GO" id="GO:0051539">
    <property type="term" value="F:4 iron, 4 sulfur cluster binding"/>
    <property type="evidence" value="ECO:0007669"/>
    <property type="project" value="TreeGrafter"/>
</dbReference>
<dbReference type="NCBIfam" id="TIGR00049">
    <property type="entry name" value="iron-sulfur cluster assembly accessory protein"/>
    <property type="match status" value="1"/>
</dbReference>
<dbReference type="GO" id="GO:0005506">
    <property type="term" value="F:iron ion binding"/>
    <property type="evidence" value="ECO:0007669"/>
    <property type="project" value="TreeGrafter"/>
</dbReference>
<dbReference type="GO" id="GO:0051537">
    <property type="term" value="F:2 iron, 2 sulfur cluster binding"/>
    <property type="evidence" value="ECO:0007669"/>
    <property type="project" value="UniProtKB-ARBA"/>
</dbReference>
<dbReference type="InterPro" id="IPR000361">
    <property type="entry name" value="ATAP_core_dom"/>
</dbReference>
<dbReference type="PROSITE" id="PS01152">
    <property type="entry name" value="HESB"/>
    <property type="match status" value="1"/>
</dbReference>
<organism evidence="2 3">
    <name type="scientific">Cuspidothrix issatschenkoi CHARLIE-1</name>
    <dbReference type="NCBI Taxonomy" id="2052836"/>
    <lineage>
        <taxon>Bacteria</taxon>
        <taxon>Bacillati</taxon>
        <taxon>Cyanobacteriota</taxon>
        <taxon>Cyanophyceae</taxon>
        <taxon>Nostocales</taxon>
        <taxon>Aphanizomenonaceae</taxon>
        <taxon>Cuspidothrix</taxon>
    </lineage>
</organism>
<proteinExistence type="predicted"/>
<evidence type="ECO:0000313" key="2">
    <source>
        <dbReference type="EMBL" id="PPJ64259.1"/>
    </source>
</evidence>
<dbReference type="InterPro" id="IPR016092">
    <property type="entry name" value="ATAP"/>
</dbReference>
<dbReference type="InterPro" id="IPR017870">
    <property type="entry name" value="FeS_cluster_insertion_CS"/>
</dbReference>
<dbReference type="GO" id="GO:0016226">
    <property type="term" value="P:iron-sulfur cluster assembly"/>
    <property type="evidence" value="ECO:0007669"/>
    <property type="project" value="InterPro"/>
</dbReference>
<reference evidence="2 3" key="1">
    <citation type="submission" date="2018-02" db="EMBL/GenBank/DDBJ databases">
        <title>Discovery of a pederin family compound in a non-symbiotic bloom-forming cyanobacterium.</title>
        <authorList>
            <person name="Kust A."/>
            <person name="Mares J."/>
            <person name="Jokela J."/>
            <person name="Urajova P."/>
            <person name="Hajek J."/>
            <person name="Saurav K."/>
            <person name="Voracova K."/>
            <person name="Fewer D.P."/>
            <person name="Haapaniemi E."/>
            <person name="Permi P."/>
            <person name="Rehakova K."/>
            <person name="Sivonen K."/>
            <person name="Hrouzek P."/>
        </authorList>
    </citation>
    <scope>NUCLEOTIDE SEQUENCE [LARGE SCALE GENOMIC DNA]</scope>
    <source>
        <strain evidence="2 3">CHARLIE-1</strain>
    </source>
</reference>
<dbReference type="InterPro" id="IPR035903">
    <property type="entry name" value="HesB-like_dom_sf"/>
</dbReference>
<protein>
    <submittedName>
        <fullName evidence="2">Iron-sulfur cluster assembly accessory protein</fullName>
    </submittedName>
</protein>
<dbReference type="OrthoDB" id="9801228at2"/>
<dbReference type="Gene3D" id="2.60.300.12">
    <property type="entry name" value="HesB-like domain"/>
    <property type="match status" value="1"/>
</dbReference>
<dbReference type="AlphaFoldDB" id="A0A2S6CX07"/>
<feature type="domain" description="Core" evidence="1">
    <location>
        <begin position="2"/>
        <end position="102"/>
    </location>
</feature>
<sequence>MIHLSSAAIQEIERLKAKQPTYILFRLRVKSGGCADLFYDLAFDTTVQSQDQVLELHDIHVVIDSQSLNYINGLLIDYSEDLMGGAFRFHNPQAISTCSCGNSFSIG</sequence>
<dbReference type="Proteomes" id="UP000239589">
    <property type="component" value="Unassembled WGS sequence"/>
</dbReference>
<evidence type="ECO:0000313" key="3">
    <source>
        <dbReference type="Proteomes" id="UP000239589"/>
    </source>
</evidence>
<comment type="caution">
    <text evidence="2">The sequence shown here is derived from an EMBL/GenBank/DDBJ whole genome shotgun (WGS) entry which is preliminary data.</text>
</comment>
<gene>
    <name evidence="2" type="ORF">CUN59_05565</name>
</gene>
<accession>A0A2S6CX07</accession>
<dbReference type="EMBL" id="PGEM01000033">
    <property type="protein sequence ID" value="PPJ64259.1"/>
    <property type="molecule type" value="Genomic_DNA"/>
</dbReference>
<keyword evidence="3" id="KW-1185">Reference proteome</keyword>